<organism evidence="1 2">
    <name type="scientific">Actinomadura sediminis</name>
    <dbReference type="NCBI Taxonomy" id="1038904"/>
    <lineage>
        <taxon>Bacteria</taxon>
        <taxon>Bacillati</taxon>
        <taxon>Actinomycetota</taxon>
        <taxon>Actinomycetes</taxon>
        <taxon>Streptosporangiales</taxon>
        <taxon>Thermomonosporaceae</taxon>
        <taxon>Actinomadura</taxon>
    </lineage>
</organism>
<keyword evidence="2" id="KW-1185">Reference proteome</keyword>
<proteinExistence type="predicted"/>
<protein>
    <submittedName>
        <fullName evidence="1">Uncharacterized protein</fullName>
    </submittedName>
</protein>
<dbReference type="Proteomes" id="UP001596972">
    <property type="component" value="Unassembled WGS sequence"/>
</dbReference>
<gene>
    <name evidence="1" type="ORF">ACFQ11_18105</name>
</gene>
<reference evidence="2" key="1">
    <citation type="journal article" date="2019" name="Int. J. Syst. Evol. Microbiol.">
        <title>The Global Catalogue of Microorganisms (GCM) 10K type strain sequencing project: providing services to taxonomists for standard genome sequencing and annotation.</title>
        <authorList>
            <consortium name="The Broad Institute Genomics Platform"/>
            <consortium name="The Broad Institute Genome Sequencing Center for Infectious Disease"/>
            <person name="Wu L."/>
            <person name="Ma J."/>
        </authorList>
    </citation>
    <scope>NUCLEOTIDE SEQUENCE [LARGE SCALE GENOMIC DNA]</scope>
    <source>
        <strain evidence="2">JCM 31202</strain>
    </source>
</reference>
<dbReference type="RefSeq" id="WP_378299977.1">
    <property type="nucleotide sequence ID" value="NZ_JBHTJA010000034.1"/>
</dbReference>
<dbReference type="EMBL" id="JBHTJA010000034">
    <property type="protein sequence ID" value="MFD0902317.1"/>
    <property type="molecule type" value="Genomic_DNA"/>
</dbReference>
<name>A0ABW3ESW9_9ACTN</name>
<accession>A0ABW3ESW9</accession>
<evidence type="ECO:0000313" key="2">
    <source>
        <dbReference type="Proteomes" id="UP001596972"/>
    </source>
</evidence>
<comment type="caution">
    <text evidence="1">The sequence shown here is derived from an EMBL/GenBank/DDBJ whole genome shotgun (WGS) entry which is preliminary data.</text>
</comment>
<evidence type="ECO:0000313" key="1">
    <source>
        <dbReference type="EMBL" id="MFD0902317.1"/>
    </source>
</evidence>
<sequence>MHRFTDEGRRAQQIPCLASGGKHALDPVMAEQDTFYCLRCGAVAKDSVWYDMEEAPDGKDDRGEVPGL</sequence>